<organism evidence="2 3">
    <name type="scientific">Pseudodesulfovibrio nedwellii</name>
    <dbReference type="NCBI Taxonomy" id="2973072"/>
    <lineage>
        <taxon>Bacteria</taxon>
        <taxon>Pseudomonadati</taxon>
        <taxon>Thermodesulfobacteriota</taxon>
        <taxon>Desulfovibrionia</taxon>
        <taxon>Desulfovibrionales</taxon>
        <taxon>Desulfovibrionaceae</taxon>
    </lineage>
</organism>
<gene>
    <name evidence="2" type="ORF">SYK_00170</name>
</gene>
<evidence type="ECO:0000256" key="1">
    <source>
        <dbReference type="SAM" id="SignalP"/>
    </source>
</evidence>
<reference evidence="2 3" key="1">
    <citation type="submission" date="2022-08" db="EMBL/GenBank/DDBJ databases">
        <title>Genome Sequence of the sulphate-reducing bacterium, Pseudodesulfovibrio sp. SYK.</title>
        <authorList>
            <person name="Kondo R."/>
            <person name="Kataoka T."/>
        </authorList>
    </citation>
    <scope>NUCLEOTIDE SEQUENCE [LARGE SCALE GENOMIC DNA]</scope>
    <source>
        <strain evidence="2 3">SYK</strain>
    </source>
</reference>
<protein>
    <recommendedName>
        <fullName evidence="4">Tetratricopeptide repeat protein</fullName>
    </recommendedName>
</protein>
<name>A0ABN6S006_9BACT</name>
<evidence type="ECO:0000313" key="3">
    <source>
        <dbReference type="Proteomes" id="UP001317742"/>
    </source>
</evidence>
<keyword evidence="3" id="KW-1185">Reference proteome</keyword>
<dbReference type="EMBL" id="AP026709">
    <property type="protein sequence ID" value="BDQ35657.1"/>
    <property type="molecule type" value="Genomic_DNA"/>
</dbReference>
<accession>A0ABN6S006</accession>
<proteinExistence type="predicted"/>
<dbReference type="Proteomes" id="UP001317742">
    <property type="component" value="Chromosome"/>
</dbReference>
<keyword evidence="1" id="KW-0732">Signal</keyword>
<evidence type="ECO:0000313" key="2">
    <source>
        <dbReference type="EMBL" id="BDQ35657.1"/>
    </source>
</evidence>
<evidence type="ECO:0008006" key="4">
    <source>
        <dbReference type="Google" id="ProtNLM"/>
    </source>
</evidence>
<feature type="signal peptide" evidence="1">
    <location>
        <begin position="1"/>
        <end position="20"/>
    </location>
</feature>
<feature type="chain" id="PRO_5045980628" description="Tetratricopeptide repeat protein" evidence="1">
    <location>
        <begin position="21"/>
        <end position="152"/>
    </location>
</feature>
<sequence length="152" mass="16697">MCALVMVTMTFMLAACGAQKNDLDAGYALIKKGDCAGAETYLDSTIAAPDHLMDLAYAYFLKGQCAEKAGDATAAYENFYASKVVTCYAVGEETHVNLNTYGRSEFCERIIPARLAKLEPEVGDKAKVEAIEDKVDGILTTRYLQRFQKRLN</sequence>